<gene>
    <name evidence="2" type="ORF">SCD90_02525</name>
</gene>
<keyword evidence="1" id="KW-0812">Transmembrane</keyword>
<keyword evidence="1" id="KW-0472">Membrane</keyword>
<protein>
    <submittedName>
        <fullName evidence="2">Uncharacterized protein</fullName>
    </submittedName>
</protein>
<proteinExistence type="predicted"/>
<name>A0ABU4RMN7_9HYPH</name>
<sequence>MSWDVVNFAVGALTLIAGPALGYWVAGKTRNPRTGLVVGLLATPKILLVSFLLWTFTGIPDYWGFIAER</sequence>
<dbReference type="Proteomes" id="UP001274321">
    <property type="component" value="Unassembled WGS sequence"/>
</dbReference>
<organism evidence="2 3">
    <name type="scientific">Terrihabitans rhizophilus</name>
    <dbReference type="NCBI Taxonomy" id="3092662"/>
    <lineage>
        <taxon>Bacteria</taxon>
        <taxon>Pseudomonadati</taxon>
        <taxon>Pseudomonadota</taxon>
        <taxon>Alphaproteobacteria</taxon>
        <taxon>Hyphomicrobiales</taxon>
        <taxon>Terrihabitans</taxon>
    </lineage>
</organism>
<evidence type="ECO:0000313" key="3">
    <source>
        <dbReference type="Proteomes" id="UP001274321"/>
    </source>
</evidence>
<evidence type="ECO:0000313" key="2">
    <source>
        <dbReference type="EMBL" id="MDX6804930.1"/>
    </source>
</evidence>
<dbReference type="RefSeq" id="WP_319843038.1">
    <property type="nucleotide sequence ID" value="NZ_JAXAFJ010000001.1"/>
</dbReference>
<keyword evidence="3" id="KW-1185">Reference proteome</keyword>
<feature type="transmembrane region" description="Helical" evidence="1">
    <location>
        <begin position="37"/>
        <end position="56"/>
    </location>
</feature>
<keyword evidence="1" id="KW-1133">Transmembrane helix</keyword>
<accession>A0ABU4RMN7</accession>
<evidence type="ECO:0000256" key="1">
    <source>
        <dbReference type="SAM" id="Phobius"/>
    </source>
</evidence>
<comment type="caution">
    <text evidence="2">The sequence shown here is derived from an EMBL/GenBank/DDBJ whole genome shotgun (WGS) entry which is preliminary data.</text>
</comment>
<reference evidence="2 3" key="1">
    <citation type="submission" date="2023-11" db="EMBL/GenBank/DDBJ databases">
        <authorList>
            <person name="Bao R."/>
        </authorList>
    </citation>
    <scope>NUCLEOTIDE SEQUENCE [LARGE SCALE GENOMIC DNA]</scope>
    <source>
        <strain evidence="2 3">PJ23</strain>
    </source>
</reference>
<feature type="transmembrane region" description="Helical" evidence="1">
    <location>
        <begin position="6"/>
        <end position="25"/>
    </location>
</feature>
<dbReference type="EMBL" id="JAXAFJ010000001">
    <property type="protein sequence ID" value="MDX6804930.1"/>
    <property type="molecule type" value="Genomic_DNA"/>
</dbReference>